<dbReference type="Gene3D" id="1.25.40.90">
    <property type="match status" value="1"/>
</dbReference>
<keyword evidence="4" id="KW-1185">Reference proteome</keyword>
<dbReference type="AlphaFoldDB" id="A0A9P1IP02"/>
<dbReference type="SMART" id="SM00582">
    <property type="entry name" value="RPR"/>
    <property type="match status" value="1"/>
</dbReference>
<name>A0A9P1IP02_9PELO</name>
<dbReference type="InterPro" id="IPR006569">
    <property type="entry name" value="CID_dom"/>
</dbReference>
<proteinExistence type="predicted"/>
<protein>
    <recommendedName>
        <fullName evidence="2">CID domain-containing protein</fullName>
    </recommendedName>
</protein>
<dbReference type="Pfam" id="PF04818">
    <property type="entry name" value="CID"/>
    <property type="match status" value="1"/>
</dbReference>
<organism evidence="3 4">
    <name type="scientific">Caenorhabditis angaria</name>
    <dbReference type="NCBI Taxonomy" id="860376"/>
    <lineage>
        <taxon>Eukaryota</taxon>
        <taxon>Metazoa</taxon>
        <taxon>Ecdysozoa</taxon>
        <taxon>Nematoda</taxon>
        <taxon>Chromadorea</taxon>
        <taxon>Rhabditida</taxon>
        <taxon>Rhabditina</taxon>
        <taxon>Rhabditomorpha</taxon>
        <taxon>Rhabditoidea</taxon>
        <taxon>Rhabditidae</taxon>
        <taxon>Peloderinae</taxon>
        <taxon>Caenorhabditis</taxon>
    </lineage>
</organism>
<dbReference type="GO" id="GO:0000993">
    <property type="term" value="F:RNA polymerase II complex binding"/>
    <property type="evidence" value="ECO:0007669"/>
    <property type="project" value="TreeGrafter"/>
</dbReference>
<evidence type="ECO:0000313" key="3">
    <source>
        <dbReference type="EMBL" id="CAI5446727.1"/>
    </source>
</evidence>
<dbReference type="PROSITE" id="PS51391">
    <property type="entry name" value="CID"/>
    <property type="match status" value="1"/>
</dbReference>
<evidence type="ECO:0000256" key="1">
    <source>
        <dbReference type="SAM" id="Coils"/>
    </source>
</evidence>
<dbReference type="InterPro" id="IPR032337">
    <property type="entry name" value="RPRD1A/B_C"/>
</dbReference>
<feature type="coiled-coil region" evidence="1">
    <location>
        <begin position="227"/>
        <end position="286"/>
    </location>
</feature>
<dbReference type="PANTHER" id="PTHR12460:SF0">
    <property type="entry name" value="CID DOMAIN-CONTAINING PROTEIN-RELATED"/>
    <property type="match status" value="1"/>
</dbReference>
<dbReference type="OrthoDB" id="1708588at2759"/>
<dbReference type="Proteomes" id="UP001152747">
    <property type="component" value="Unassembled WGS sequence"/>
</dbReference>
<dbReference type="GO" id="GO:0031124">
    <property type="term" value="P:mRNA 3'-end processing"/>
    <property type="evidence" value="ECO:0007669"/>
    <property type="project" value="TreeGrafter"/>
</dbReference>
<dbReference type="Gene3D" id="6.10.250.2560">
    <property type="match status" value="1"/>
</dbReference>
<dbReference type="SUPFAM" id="SSF48464">
    <property type="entry name" value="ENTH/VHS domain"/>
    <property type="match status" value="1"/>
</dbReference>
<accession>A0A9P1IP02</accession>
<dbReference type="PANTHER" id="PTHR12460">
    <property type="entry name" value="CYCLIN-DEPENDENT KINASE INHIBITOR-RELATED PROTEIN"/>
    <property type="match status" value="1"/>
</dbReference>
<feature type="domain" description="CID" evidence="2">
    <location>
        <begin position="1"/>
        <end position="134"/>
    </location>
</feature>
<sequence>MSDFTEDNLKDRLKNLTNHENSITSLSKWLQQNYNNREIIMRTWLKTIRREGNPSKIVNLLYLANDVIQNSRKQYPKYKEDFFLNLEHAFRHASKLKEPSVNKALGKLIKVWKEREIYNHKQIRGLEDSINQKRLAETSFPTPAGQDPVRNPNIIRQYHPEEVKKNAQDVLKSLVLLQNPPSTEREIRVVLSQFPESISCPEKLQTVRSSQEAQELLKQNEKALPLLEDYCRKLKEETRERENLQSLIDSLIQNVRLSVDNHEKLTREVKRREERLEADLLEVERTFNSLPDLSAEMPPVDAKLPSLQKLFDL</sequence>
<gene>
    <name evidence="3" type="ORF">CAMP_LOCUS9364</name>
</gene>
<comment type="caution">
    <text evidence="3">The sequence shown here is derived from an EMBL/GenBank/DDBJ whole genome shotgun (WGS) entry which is preliminary data.</text>
</comment>
<dbReference type="EMBL" id="CANHGI010000003">
    <property type="protein sequence ID" value="CAI5446727.1"/>
    <property type="molecule type" value="Genomic_DNA"/>
</dbReference>
<evidence type="ECO:0000313" key="4">
    <source>
        <dbReference type="Proteomes" id="UP001152747"/>
    </source>
</evidence>
<evidence type="ECO:0000259" key="2">
    <source>
        <dbReference type="PROSITE" id="PS51391"/>
    </source>
</evidence>
<dbReference type="Pfam" id="PF16566">
    <property type="entry name" value="CREPT"/>
    <property type="match status" value="1"/>
</dbReference>
<reference evidence="3" key="1">
    <citation type="submission" date="2022-11" db="EMBL/GenBank/DDBJ databases">
        <authorList>
            <person name="Kikuchi T."/>
        </authorList>
    </citation>
    <scope>NUCLEOTIDE SEQUENCE</scope>
    <source>
        <strain evidence="3">PS1010</strain>
    </source>
</reference>
<dbReference type="InterPro" id="IPR008942">
    <property type="entry name" value="ENTH_VHS"/>
</dbReference>
<keyword evidence="1" id="KW-0175">Coiled coil</keyword>